<sequence>MSPATEAILTIRACGSGLPLRSAPLARAIMRLATSWATKKAPRVLVSKTKSKSSAVTSVSFCVVDTPELLTRMSMEPASVSACATAARMLSGSVTSRRTTWALPPSASIAARSSLSRSVRREASTTLAPAAASTVAKREPSPLEAPVTSATLPSRLIDKPMITSCAGAPPAYAGAEGSISKKKNDRSKKILACGWRVPDNAGDSKNLAGKGKEGKRAIRESFDPKSLPTHPPAVPVRALARFSAKRSPHFPQLQASSKEIEG</sequence>
<protein>
    <submittedName>
        <fullName evidence="2">Uncharacterized protein</fullName>
    </submittedName>
</protein>
<evidence type="ECO:0000313" key="2">
    <source>
        <dbReference type="EMBL" id="SCU97529.1"/>
    </source>
</evidence>
<proteinExistence type="predicted"/>
<evidence type="ECO:0000256" key="1">
    <source>
        <dbReference type="SAM" id="MobiDB-lite"/>
    </source>
</evidence>
<feature type="region of interest" description="Disordered" evidence="1">
    <location>
        <begin position="200"/>
        <end position="233"/>
    </location>
</feature>
<feature type="region of interest" description="Disordered" evidence="1">
    <location>
        <begin position="118"/>
        <end position="147"/>
    </location>
</feature>
<reference evidence="2" key="1">
    <citation type="submission" date="2016-09" db="EMBL/GenBank/DDBJ databases">
        <authorList>
            <person name="Capua I."/>
            <person name="De Benedictis P."/>
            <person name="Joannis T."/>
            <person name="Lombin L.H."/>
            <person name="Cattoli G."/>
        </authorList>
    </citation>
    <scope>NUCLEOTIDE SEQUENCE</scope>
    <source>
        <strain evidence="2">B9</strain>
    </source>
</reference>
<feature type="compositionally biased region" description="Basic and acidic residues" evidence="1">
    <location>
        <begin position="210"/>
        <end position="223"/>
    </location>
</feature>
<feature type="compositionally biased region" description="Low complexity" evidence="1">
    <location>
        <begin position="124"/>
        <end position="135"/>
    </location>
</feature>
<organism evidence="2">
    <name type="scientific">Cupriavidus necator</name>
    <name type="common">Alcaligenes eutrophus</name>
    <name type="synonym">Ralstonia eutropha</name>
    <dbReference type="NCBI Taxonomy" id="106590"/>
    <lineage>
        <taxon>Bacteria</taxon>
        <taxon>Pseudomonadati</taxon>
        <taxon>Pseudomonadota</taxon>
        <taxon>Betaproteobacteria</taxon>
        <taxon>Burkholderiales</taxon>
        <taxon>Burkholderiaceae</taxon>
        <taxon>Cupriavidus</taxon>
    </lineage>
</organism>
<accession>A0A1K0JKH4</accession>
<dbReference type="AlphaFoldDB" id="A0A1K0JKH4"/>
<name>A0A1K0JKH4_CUPNE</name>
<gene>
    <name evidence="2" type="ORF">CNECB9_5430050</name>
</gene>
<dbReference type="EMBL" id="FMSH01000494">
    <property type="protein sequence ID" value="SCU97529.1"/>
    <property type="molecule type" value="Genomic_DNA"/>
</dbReference>